<reference evidence="2 3" key="1">
    <citation type="submission" date="2021-06" db="EMBL/GenBank/DDBJ databases">
        <title>Caerostris darwini draft genome.</title>
        <authorList>
            <person name="Kono N."/>
            <person name="Arakawa K."/>
        </authorList>
    </citation>
    <scope>NUCLEOTIDE SEQUENCE [LARGE SCALE GENOMIC DNA]</scope>
</reference>
<proteinExistence type="predicted"/>
<feature type="region of interest" description="Disordered" evidence="1">
    <location>
        <begin position="65"/>
        <end position="111"/>
    </location>
</feature>
<gene>
    <name evidence="2" type="ORF">CDAR_229501</name>
</gene>
<evidence type="ECO:0000313" key="3">
    <source>
        <dbReference type="Proteomes" id="UP001054837"/>
    </source>
</evidence>
<keyword evidence="3" id="KW-1185">Reference proteome</keyword>
<comment type="caution">
    <text evidence="2">The sequence shown here is derived from an EMBL/GenBank/DDBJ whole genome shotgun (WGS) entry which is preliminary data.</text>
</comment>
<feature type="compositionally biased region" description="Basic and acidic residues" evidence="1">
    <location>
        <begin position="79"/>
        <end position="103"/>
    </location>
</feature>
<evidence type="ECO:0000313" key="2">
    <source>
        <dbReference type="EMBL" id="GIY02058.1"/>
    </source>
</evidence>
<dbReference type="Proteomes" id="UP001054837">
    <property type="component" value="Unassembled WGS sequence"/>
</dbReference>
<dbReference type="AlphaFoldDB" id="A0AAV4Q3T7"/>
<sequence length="111" mass="12734">MESSGKRSLIKIPTNIYLHEYIMKELTSFTPMNAIQNEKLSKIIMVTRKVLFEEWRLLIKGSMTGRKERSSRMLTALEKQSDPDDKPGKECQRHSSLMDDRTSADGSLPVC</sequence>
<protein>
    <submittedName>
        <fullName evidence="2">Uncharacterized protein</fullName>
    </submittedName>
</protein>
<name>A0AAV4Q3T7_9ARAC</name>
<evidence type="ECO:0000256" key="1">
    <source>
        <dbReference type="SAM" id="MobiDB-lite"/>
    </source>
</evidence>
<dbReference type="EMBL" id="BPLQ01003643">
    <property type="protein sequence ID" value="GIY02058.1"/>
    <property type="molecule type" value="Genomic_DNA"/>
</dbReference>
<accession>A0AAV4Q3T7</accession>
<organism evidence="2 3">
    <name type="scientific">Caerostris darwini</name>
    <dbReference type="NCBI Taxonomy" id="1538125"/>
    <lineage>
        <taxon>Eukaryota</taxon>
        <taxon>Metazoa</taxon>
        <taxon>Ecdysozoa</taxon>
        <taxon>Arthropoda</taxon>
        <taxon>Chelicerata</taxon>
        <taxon>Arachnida</taxon>
        <taxon>Araneae</taxon>
        <taxon>Araneomorphae</taxon>
        <taxon>Entelegynae</taxon>
        <taxon>Araneoidea</taxon>
        <taxon>Araneidae</taxon>
        <taxon>Caerostris</taxon>
    </lineage>
</organism>